<dbReference type="Gene3D" id="1.25.20.10">
    <property type="entry name" value="Bacterial muramidases"/>
    <property type="match status" value="1"/>
</dbReference>
<dbReference type="RefSeq" id="WP_183819719.1">
    <property type="nucleotide sequence ID" value="NZ_JACHOB010000008.1"/>
</dbReference>
<evidence type="ECO:0000259" key="5">
    <source>
        <dbReference type="Pfam" id="PF01464"/>
    </source>
</evidence>
<dbReference type="GO" id="GO:0004553">
    <property type="term" value="F:hydrolase activity, hydrolyzing O-glycosyl compounds"/>
    <property type="evidence" value="ECO:0007669"/>
    <property type="project" value="InterPro"/>
</dbReference>
<dbReference type="EMBL" id="JACHOB010000008">
    <property type="protein sequence ID" value="MBB4660298.1"/>
    <property type="molecule type" value="Genomic_DNA"/>
</dbReference>
<organism evidence="6 7">
    <name type="scientific">Parvularcula dongshanensis</name>
    <dbReference type="NCBI Taxonomy" id="1173995"/>
    <lineage>
        <taxon>Bacteria</taxon>
        <taxon>Pseudomonadati</taxon>
        <taxon>Pseudomonadota</taxon>
        <taxon>Alphaproteobacteria</taxon>
        <taxon>Parvularculales</taxon>
        <taxon>Parvularculaceae</taxon>
        <taxon>Parvularcula</taxon>
    </lineage>
</organism>
<sequence length="595" mass="66041">MTLRPALAALTLACLFPLPAAAETAGESIASILDENDLSLVTPLSEADEERYREIFERQEDGDWKKADALIEALGNPILLGYVLEQRYMHPTAYRSSYPELARWLDAYADHPDAAPIYRLALRRKPAGASPTRPARRRWRTDEAAPLPAELAEDYETNAARQEQVRRIELRLRGMLGRGHAAQAQSYLNAPAQFNALTRPQTDRARGWVAEGLYHQGRLTDARKLATLASDRSPDSALLAHWIAGLTTWRTGDHAGAYPYFARMAVIEEQEPKLRAAGAYWAARAALAAGRANDVEPHLEIAARFPFTLYGQLALGQLGQGSGIDWTPPALTVADYNRLKSMNPRIERAAALRQVGLIREAEDELRWVHAELPKEEDRTLAALTHVLELPTAQLMIALTAGAEREENAPLRAGLYPVPDYAPNGGFEIDRALLFALIRQESKFMTHARSRVGAAGLMQLMPRTAAHVGGDRSLMRSTSRASDKLYEPGYNMQLGQSYVAELLSRHNGGHGDLFEMALSYNWGPGNFRRWQARNPIDDPLLMIESVPNREARGFVDHVMTNLWLYRDRLGEPAPDRDALAGGGLPIYESVEHGGEV</sequence>
<evidence type="ECO:0000256" key="4">
    <source>
        <dbReference type="SAM" id="SignalP"/>
    </source>
</evidence>
<accession>A0A840I865</accession>
<evidence type="ECO:0000256" key="3">
    <source>
        <dbReference type="ARBA" id="ARBA00022729"/>
    </source>
</evidence>
<dbReference type="InterPro" id="IPR008258">
    <property type="entry name" value="Transglycosylase_SLT_dom_1"/>
</dbReference>
<proteinExistence type="inferred from homology"/>
<dbReference type="InterPro" id="IPR023346">
    <property type="entry name" value="Lysozyme-like_dom_sf"/>
</dbReference>
<evidence type="ECO:0000313" key="7">
    <source>
        <dbReference type="Proteomes" id="UP000563524"/>
    </source>
</evidence>
<keyword evidence="7" id="KW-1185">Reference proteome</keyword>
<keyword evidence="3 4" id="KW-0732">Signal</keyword>
<dbReference type="Proteomes" id="UP000563524">
    <property type="component" value="Unassembled WGS sequence"/>
</dbReference>
<dbReference type="AlphaFoldDB" id="A0A840I865"/>
<evidence type="ECO:0000313" key="6">
    <source>
        <dbReference type="EMBL" id="MBB4660298.1"/>
    </source>
</evidence>
<name>A0A840I865_9PROT</name>
<evidence type="ECO:0000256" key="1">
    <source>
        <dbReference type="ARBA" id="ARBA00007734"/>
    </source>
</evidence>
<comment type="caution">
    <text evidence="6">The sequence shown here is derived from an EMBL/GenBank/DDBJ whole genome shotgun (WGS) entry which is preliminary data.</text>
</comment>
<dbReference type="PANTHER" id="PTHR37423:SF2">
    <property type="entry name" value="MEMBRANE-BOUND LYTIC MUREIN TRANSGLYCOSYLASE C"/>
    <property type="match status" value="1"/>
</dbReference>
<comment type="similarity">
    <text evidence="1">Belongs to the transglycosylase Slt family.</text>
</comment>
<feature type="chain" id="PRO_5032496082" evidence="4">
    <location>
        <begin position="23"/>
        <end position="595"/>
    </location>
</feature>
<feature type="signal peptide" evidence="4">
    <location>
        <begin position="1"/>
        <end position="22"/>
    </location>
</feature>
<evidence type="ECO:0000256" key="2">
    <source>
        <dbReference type="ARBA" id="ARBA00009387"/>
    </source>
</evidence>
<dbReference type="Gene3D" id="1.10.530.10">
    <property type="match status" value="1"/>
</dbReference>
<feature type="domain" description="Transglycosylase SLT" evidence="5">
    <location>
        <begin position="426"/>
        <end position="533"/>
    </location>
</feature>
<dbReference type="Pfam" id="PF01464">
    <property type="entry name" value="SLT"/>
    <property type="match status" value="1"/>
</dbReference>
<dbReference type="SUPFAM" id="SSF48435">
    <property type="entry name" value="Bacterial muramidases"/>
    <property type="match status" value="1"/>
</dbReference>
<dbReference type="InterPro" id="IPR008939">
    <property type="entry name" value="Lytic_TGlycosylase_superhlx_U"/>
</dbReference>
<dbReference type="CDD" id="cd13401">
    <property type="entry name" value="Slt70-like"/>
    <property type="match status" value="1"/>
</dbReference>
<dbReference type="SUPFAM" id="SSF53955">
    <property type="entry name" value="Lysozyme-like"/>
    <property type="match status" value="1"/>
</dbReference>
<dbReference type="PANTHER" id="PTHR37423">
    <property type="entry name" value="SOLUBLE LYTIC MUREIN TRANSGLYCOSYLASE-RELATED"/>
    <property type="match status" value="1"/>
</dbReference>
<protein>
    <submittedName>
        <fullName evidence="6">Soluble lytic murein transglycosylase-like protein</fullName>
    </submittedName>
</protein>
<gene>
    <name evidence="6" type="ORF">GGQ59_002848</name>
</gene>
<comment type="similarity">
    <text evidence="2">Belongs to the virb1 family.</text>
</comment>
<reference evidence="6 7" key="1">
    <citation type="submission" date="2020-08" db="EMBL/GenBank/DDBJ databases">
        <title>Genomic Encyclopedia of Type Strains, Phase IV (KMG-IV): sequencing the most valuable type-strain genomes for metagenomic binning, comparative biology and taxonomic classification.</title>
        <authorList>
            <person name="Goeker M."/>
        </authorList>
    </citation>
    <scope>NUCLEOTIDE SEQUENCE [LARGE SCALE GENOMIC DNA]</scope>
    <source>
        <strain evidence="6 7">DSM 102850</strain>
    </source>
</reference>
<dbReference type="GO" id="GO:0042597">
    <property type="term" value="C:periplasmic space"/>
    <property type="evidence" value="ECO:0007669"/>
    <property type="project" value="InterPro"/>
</dbReference>